<evidence type="ECO:0000256" key="3">
    <source>
        <dbReference type="SAM" id="Phobius"/>
    </source>
</evidence>
<comment type="subcellular location">
    <subcellularLocation>
        <location evidence="1">Membrane</location>
        <topology evidence="1">Multi-pass membrane protein</topology>
    </subcellularLocation>
</comment>
<feature type="transmembrane region" description="Helical" evidence="3">
    <location>
        <begin position="351"/>
        <end position="370"/>
    </location>
</feature>
<feature type="transmembrane region" description="Helical" evidence="3">
    <location>
        <begin position="102"/>
        <end position="121"/>
    </location>
</feature>
<feature type="transmembrane region" description="Helical" evidence="3">
    <location>
        <begin position="390"/>
        <end position="412"/>
    </location>
</feature>
<dbReference type="SUPFAM" id="SSF103473">
    <property type="entry name" value="MFS general substrate transporter"/>
    <property type="match status" value="1"/>
</dbReference>
<feature type="region of interest" description="Disordered" evidence="2">
    <location>
        <begin position="268"/>
        <end position="293"/>
    </location>
</feature>
<evidence type="ECO:0000313" key="7">
    <source>
        <dbReference type="Proteomes" id="UP000590412"/>
    </source>
</evidence>
<protein>
    <submittedName>
        <fullName evidence="6">Major Facilitator Superfamily protein</fullName>
    </submittedName>
</protein>
<keyword evidence="3" id="KW-0472">Membrane</keyword>
<dbReference type="InterPro" id="IPR020846">
    <property type="entry name" value="MFS_dom"/>
</dbReference>
<dbReference type="Proteomes" id="UP000590412">
    <property type="component" value="Unassembled WGS sequence"/>
</dbReference>
<dbReference type="AlphaFoldDB" id="A0A8X7NR17"/>
<feature type="transmembrane region" description="Helical" evidence="3">
    <location>
        <begin position="68"/>
        <end position="90"/>
    </location>
</feature>
<feature type="transmembrane region" description="Helical" evidence="3">
    <location>
        <begin position="133"/>
        <end position="151"/>
    </location>
</feature>
<feature type="transmembrane region" description="Helical" evidence="3">
    <location>
        <begin position="197"/>
        <end position="218"/>
    </location>
</feature>
<dbReference type="GO" id="GO:0022857">
    <property type="term" value="F:transmembrane transporter activity"/>
    <property type="evidence" value="ECO:0007669"/>
    <property type="project" value="InterPro"/>
</dbReference>
<name>A0A8X7NR17_CANPA</name>
<dbReference type="PANTHER" id="PTHR23520:SF5">
    <property type="entry name" value="TRANSPORTER, PUTATIVE (AFU_ORTHOLOGUE AFUA_3G04000)-RELATED"/>
    <property type="match status" value="1"/>
</dbReference>
<dbReference type="InterPro" id="IPR036259">
    <property type="entry name" value="MFS_trans_sf"/>
</dbReference>
<dbReference type="InterPro" id="IPR011701">
    <property type="entry name" value="MFS"/>
</dbReference>
<feature type="transmembrane region" description="Helical" evidence="3">
    <location>
        <begin position="238"/>
        <end position="255"/>
    </location>
</feature>
<evidence type="ECO:0000313" key="5">
    <source>
        <dbReference type="EMBL" id="KAF6057980.1"/>
    </source>
</evidence>
<dbReference type="GO" id="GO:0000329">
    <property type="term" value="C:fungal-type vacuole membrane"/>
    <property type="evidence" value="ECO:0007669"/>
    <property type="project" value="TreeGrafter"/>
</dbReference>
<dbReference type="Pfam" id="PF07690">
    <property type="entry name" value="MFS_1"/>
    <property type="match status" value="1"/>
</dbReference>
<feature type="domain" description="Major facilitator superfamily (MFS) profile" evidence="4">
    <location>
        <begin position="39"/>
        <end position="499"/>
    </location>
</feature>
<evidence type="ECO:0000313" key="6">
    <source>
        <dbReference type="EMBL" id="KAF6059225.1"/>
    </source>
</evidence>
<accession>A0A8X7NR17</accession>
<reference evidence="6" key="1">
    <citation type="submission" date="2020-03" db="EMBL/GenBank/DDBJ databases">
        <title>FDA dAtabase for Regulatory Grade micrObial Sequences (FDA-ARGOS): Supporting development and validation of Infectious Disease Dx tests.</title>
        <authorList>
            <person name="Campos J."/>
            <person name="Goldberg B."/>
            <person name="Tallon L."/>
            <person name="Sadzewicz L."/>
            <person name="Vavikolanu K."/>
            <person name="Mehta A."/>
            <person name="Aluvathingal J."/>
            <person name="Nadendla S."/>
            <person name="Nandy P."/>
            <person name="Geyer C."/>
            <person name="Yan Y."/>
            <person name="Sichtig H."/>
        </authorList>
    </citation>
    <scope>NUCLEOTIDE SEQUENCE [LARGE SCALE GENOMIC DNA]</scope>
    <source>
        <strain evidence="6">FDAARGOS_652</strain>
    </source>
</reference>
<keyword evidence="3" id="KW-0812">Transmembrane</keyword>
<sequence length="499" mass="54689">MSFKTQKAFLLLFRNIKYQWDKFQTTVSHSITLSFRLRLLSTMSFGSWLSFVSSEIGLDTLVHSSWDVYIIIALRMIRLIGFGSTSLILALYLKSLGIDESYIGLFMTLTFVGDLTTSFVLSLVTDQIGRKRVLVLCSILMLATGVVFTTIDNYFFLLVTAVVGILTPSGGEVGPFRTIEQSSIASLCNQRDRSDVYAWYTFLGSFCAAFGSFVAGSIVEFTRSEWGFSDLKSYKSVFALYCILSLIGVVLSLLVSGDIESKKQSAESISVADEESPGEGASETTQLLANEEEPKPKSRFFNLLPYLSPDVYLIVLKISLLFGLDSFASSLTPLSWTSYYIKKKFGIPSSYLGSVFFVTGFISGFTSLGSTSMTKRLGPVVTMVATHLPASILLAVLPFPNSFLVTLIILVLRASMQTMDVAPKHVFLAATVPDDDRTAVFGFVNVVKTLAQIVGPSIVGILTENGLQWITFVIGGSLKVAYDLGVLVTFLTFNKNAAY</sequence>
<proteinExistence type="predicted"/>
<evidence type="ECO:0000256" key="1">
    <source>
        <dbReference type="ARBA" id="ARBA00004141"/>
    </source>
</evidence>
<dbReference type="EMBL" id="JABWAB010000002">
    <property type="protein sequence ID" value="KAF6057980.1"/>
    <property type="molecule type" value="Genomic_DNA"/>
</dbReference>
<dbReference type="PROSITE" id="PS50850">
    <property type="entry name" value="MFS"/>
    <property type="match status" value="1"/>
</dbReference>
<comment type="caution">
    <text evidence="6">The sequence shown here is derived from an EMBL/GenBank/DDBJ whole genome shotgun (WGS) entry which is preliminary data.</text>
</comment>
<keyword evidence="3" id="KW-1133">Transmembrane helix</keyword>
<organism evidence="6 7">
    <name type="scientific">Candida parapsilosis</name>
    <name type="common">Yeast</name>
    <dbReference type="NCBI Taxonomy" id="5480"/>
    <lineage>
        <taxon>Eukaryota</taxon>
        <taxon>Fungi</taxon>
        <taxon>Dikarya</taxon>
        <taxon>Ascomycota</taxon>
        <taxon>Saccharomycotina</taxon>
        <taxon>Pichiomycetes</taxon>
        <taxon>Debaryomycetaceae</taxon>
        <taxon>Candida/Lodderomyces clade</taxon>
        <taxon>Candida</taxon>
    </lineage>
</organism>
<feature type="transmembrane region" description="Helical" evidence="3">
    <location>
        <begin position="157"/>
        <end position="176"/>
    </location>
</feature>
<evidence type="ECO:0000259" key="4">
    <source>
        <dbReference type="PROSITE" id="PS50850"/>
    </source>
</evidence>
<dbReference type="EMBL" id="JABWAB010000001">
    <property type="protein sequence ID" value="KAF6059225.1"/>
    <property type="molecule type" value="Genomic_DNA"/>
</dbReference>
<dbReference type="Gene3D" id="1.20.1250.20">
    <property type="entry name" value="MFS general substrate transporter like domains"/>
    <property type="match status" value="1"/>
</dbReference>
<gene>
    <name evidence="6" type="ORF">FOB60_000807</name>
    <name evidence="5" type="ORF">FOB60_001442</name>
</gene>
<evidence type="ECO:0000256" key="2">
    <source>
        <dbReference type="SAM" id="MobiDB-lite"/>
    </source>
</evidence>
<dbReference type="PANTHER" id="PTHR23520">
    <property type="entry name" value="TRANSPORTER, PUTATIVE (AFU_ORTHOLOGUE AFUA_3G04000)-RELATED"/>
    <property type="match status" value="1"/>
</dbReference>